<feature type="transmembrane region" description="Helical" evidence="1">
    <location>
        <begin position="75"/>
        <end position="92"/>
    </location>
</feature>
<evidence type="ECO:0000313" key="2">
    <source>
        <dbReference type="EMBL" id="STX10494.1"/>
    </source>
</evidence>
<keyword evidence="5" id="KW-1185">Reference proteome</keyword>
<keyword evidence="1" id="KW-0812">Transmembrane</keyword>
<evidence type="ECO:0000313" key="4">
    <source>
        <dbReference type="Proteomes" id="UP000254330"/>
    </source>
</evidence>
<dbReference type="EMBL" id="UGNP01000001">
    <property type="protein sequence ID" value="STX10494.1"/>
    <property type="molecule type" value="Genomic_DNA"/>
</dbReference>
<evidence type="ECO:0000313" key="5">
    <source>
        <dbReference type="Proteomes" id="UP000294641"/>
    </source>
</evidence>
<keyword evidence="1" id="KW-1133">Transmembrane helix</keyword>
<reference evidence="2 4" key="1">
    <citation type="submission" date="2018-06" db="EMBL/GenBank/DDBJ databases">
        <authorList>
            <consortium name="Pathogen Informatics"/>
            <person name="Doyle S."/>
        </authorList>
    </citation>
    <scope>NUCLEOTIDE SEQUENCE [LARGE SCALE GENOMIC DNA]</scope>
    <source>
        <strain evidence="2 4">NCTC10597</strain>
    </source>
</reference>
<dbReference type="AlphaFoldDB" id="A0A8B4QCX8"/>
<organism evidence="2 4">
    <name type="scientific">Kurthia zopfii</name>
    <dbReference type="NCBI Taxonomy" id="1650"/>
    <lineage>
        <taxon>Bacteria</taxon>
        <taxon>Bacillati</taxon>
        <taxon>Bacillota</taxon>
        <taxon>Bacilli</taxon>
        <taxon>Bacillales</taxon>
        <taxon>Caryophanaceae</taxon>
        <taxon>Kurthia</taxon>
    </lineage>
</organism>
<protein>
    <submittedName>
        <fullName evidence="2">Uncharacterized protein</fullName>
    </submittedName>
</protein>
<feature type="transmembrane region" description="Helical" evidence="1">
    <location>
        <begin position="47"/>
        <end position="66"/>
    </location>
</feature>
<evidence type="ECO:0000256" key="1">
    <source>
        <dbReference type="SAM" id="Phobius"/>
    </source>
</evidence>
<keyword evidence="1" id="KW-0472">Membrane</keyword>
<proteinExistence type="predicted"/>
<reference evidence="3 5" key="2">
    <citation type="submission" date="2019-03" db="EMBL/GenBank/DDBJ databases">
        <title>Genomic Encyclopedia of Type Strains, Phase IV (KMG-IV): sequencing the most valuable type-strain genomes for metagenomic binning, comparative biology and taxonomic classification.</title>
        <authorList>
            <person name="Goeker M."/>
        </authorList>
    </citation>
    <scope>NUCLEOTIDE SEQUENCE [LARGE SCALE GENOMIC DNA]</scope>
    <source>
        <strain evidence="3 5">DSM 20580</strain>
    </source>
</reference>
<accession>A0A8B4QCX8</accession>
<comment type="caution">
    <text evidence="2">The sequence shown here is derived from an EMBL/GenBank/DDBJ whole genome shotgun (WGS) entry which is preliminary data.</text>
</comment>
<dbReference type="Proteomes" id="UP000294641">
    <property type="component" value="Unassembled WGS sequence"/>
</dbReference>
<feature type="transmembrane region" description="Helical" evidence="1">
    <location>
        <begin position="16"/>
        <end position="35"/>
    </location>
</feature>
<gene>
    <name evidence="3" type="ORF">DFR61_10344</name>
    <name evidence="2" type="ORF">NCTC10597_02241</name>
</gene>
<dbReference type="Proteomes" id="UP000254330">
    <property type="component" value="Unassembled WGS sequence"/>
</dbReference>
<sequence length="162" mass="19015">MQKTVEVKNLTKRNKLLLGIILLSLIEIIYFYFMGKPYNYINGLDDLIQYIIIGNIAFFIAYFVLLESSNFRKKYAIIIIGFILLVAAPFVFHSKIPSTKYEDAQKLIIRTEGGKVIKDRDYDSMIRTYEGKEVYLVALEKGNKTYRYAFDPENQRYYPFSN</sequence>
<evidence type="ECO:0000313" key="3">
    <source>
        <dbReference type="EMBL" id="TDR42669.1"/>
    </source>
</evidence>
<dbReference type="EMBL" id="SNZG01000003">
    <property type="protein sequence ID" value="TDR42669.1"/>
    <property type="molecule type" value="Genomic_DNA"/>
</dbReference>
<name>A0A8B4QCX8_9BACL</name>